<protein>
    <submittedName>
        <fullName evidence="1">Uncharacterized protein</fullName>
    </submittedName>
</protein>
<name>A0AAU8ATB9_9VIRU</name>
<organism evidence="1">
    <name type="scientific">Dulem virus 31</name>
    <dbReference type="NCBI Taxonomy" id="3145749"/>
    <lineage>
        <taxon>Viruses</taxon>
        <taxon>Monodnaviria</taxon>
        <taxon>Sangervirae</taxon>
        <taxon>Phixviricota</taxon>
        <taxon>Malgrandaviricetes</taxon>
        <taxon>Petitvirales</taxon>
        <taxon>Microviridae</taxon>
        <taxon>Microvirus</taxon>
    </lineage>
</organism>
<evidence type="ECO:0000313" key="1">
    <source>
        <dbReference type="EMBL" id="XCD03098.1"/>
    </source>
</evidence>
<accession>A0AAU8ATB9</accession>
<reference evidence="1" key="1">
    <citation type="submission" date="2024-03" db="EMBL/GenBank/DDBJ databases">
        <title>Diverse circular DNA viruses in blood, oral, and fecal samples of captive lemurs.</title>
        <authorList>
            <person name="Paietta E.N."/>
            <person name="Kraberger S."/>
            <person name="Lund M.C."/>
            <person name="Custer J.M."/>
            <person name="Vargas K.M."/>
            <person name="Ehmke E.E."/>
            <person name="Yoder A.D."/>
            <person name="Varsani A."/>
        </authorList>
    </citation>
    <scope>NUCLEOTIDE SEQUENCE</scope>
    <source>
        <strain evidence="1">Duke_17_45</strain>
    </source>
</reference>
<proteinExistence type="predicted"/>
<sequence>MAYVKNTWVDQKVQRPKTYNFTTNDDGSTTLIDAFGNVEELGTPVNADNMNHIEDGLTNVGIWTYSEDIEFNKDDAVIAVVDNKFVLYKSLKNKNKGFALTNEDYWEASNLGAGGSGVELGTVVCMPFGVDESENKYRYLNGQVLIQTQYPAFTAKVKKWQETRSSLFTTETNWQAEKTASVFGQCGKFVIDDGAGTIRLPLVININGLSDLNNCGLTKYQSLPNIAGHIQNVGVQYDNLSYSGVFKNSLDLGRPQNWAMYDPNVNWAKLVNVRFNANGSNDTYKDGAPVQQEAIQYPYTICVNTGVEEAERPINDYTVNNPYSYGMNQYCQGAMNNNSWLKSDGQWNSGTVYTGLYAWCLAQLTAGVEGFKASTDTYGDYDFVINTAEQTFRLPVSNGSQGSGSLYYYCGDTLQNVDLINIARMQETIPSQAAHAAMPSNRYINLTPGANGTSYIAPADGWIAFAKKLTATGQFVGLSNNTTGMSTMGCNASDGSGGNTSCFIPCKKGDEVVTWYSAGGDVLILKFIYAEGVQ</sequence>
<dbReference type="EMBL" id="PP511318">
    <property type="protein sequence ID" value="XCD03098.1"/>
    <property type="molecule type" value="Genomic_DNA"/>
</dbReference>